<dbReference type="InterPro" id="IPR011990">
    <property type="entry name" value="TPR-like_helical_dom_sf"/>
</dbReference>
<evidence type="ECO:0000256" key="1">
    <source>
        <dbReference type="ARBA" id="ARBA00022737"/>
    </source>
</evidence>
<dbReference type="PROSITE" id="PS51375">
    <property type="entry name" value="PPR"/>
    <property type="match status" value="2"/>
</dbReference>
<organism evidence="3 4">
    <name type="scientific">Heracleum sosnowskyi</name>
    <dbReference type="NCBI Taxonomy" id="360622"/>
    <lineage>
        <taxon>Eukaryota</taxon>
        <taxon>Viridiplantae</taxon>
        <taxon>Streptophyta</taxon>
        <taxon>Embryophyta</taxon>
        <taxon>Tracheophyta</taxon>
        <taxon>Spermatophyta</taxon>
        <taxon>Magnoliopsida</taxon>
        <taxon>eudicotyledons</taxon>
        <taxon>Gunneridae</taxon>
        <taxon>Pentapetalae</taxon>
        <taxon>asterids</taxon>
        <taxon>campanulids</taxon>
        <taxon>Apiales</taxon>
        <taxon>Apiaceae</taxon>
        <taxon>Apioideae</taxon>
        <taxon>apioid superclade</taxon>
        <taxon>Tordylieae</taxon>
        <taxon>Tordyliinae</taxon>
        <taxon>Heracleum</taxon>
    </lineage>
</organism>
<dbReference type="Pfam" id="PF20431">
    <property type="entry name" value="E_motif"/>
    <property type="match status" value="1"/>
</dbReference>
<dbReference type="InterPro" id="IPR046960">
    <property type="entry name" value="PPR_At4g14850-like_plant"/>
</dbReference>
<dbReference type="GO" id="GO:0003723">
    <property type="term" value="F:RNA binding"/>
    <property type="evidence" value="ECO:0007669"/>
    <property type="project" value="InterPro"/>
</dbReference>
<dbReference type="Pfam" id="PF01535">
    <property type="entry name" value="PPR"/>
    <property type="match status" value="1"/>
</dbReference>
<reference evidence="3" key="2">
    <citation type="submission" date="2023-05" db="EMBL/GenBank/DDBJ databases">
        <authorList>
            <person name="Schelkunov M.I."/>
        </authorList>
    </citation>
    <scope>NUCLEOTIDE SEQUENCE</scope>
    <source>
        <strain evidence="3">Hsosn_3</strain>
        <tissue evidence="3">Leaf</tissue>
    </source>
</reference>
<dbReference type="Pfam" id="PF13041">
    <property type="entry name" value="PPR_2"/>
    <property type="match status" value="1"/>
</dbReference>
<name>A0AAD8HWC5_9APIA</name>
<protein>
    <submittedName>
        <fullName evidence="3">Tetratricopeptide-like helical domain, DYW domain-containing protein</fullName>
    </submittedName>
</protein>
<dbReference type="GO" id="GO:0009451">
    <property type="term" value="P:RNA modification"/>
    <property type="evidence" value="ECO:0007669"/>
    <property type="project" value="InterPro"/>
</dbReference>
<proteinExistence type="predicted"/>
<keyword evidence="4" id="KW-1185">Reference proteome</keyword>
<dbReference type="Proteomes" id="UP001237642">
    <property type="component" value="Unassembled WGS sequence"/>
</dbReference>
<dbReference type="InterPro" id="IPR002885">
    <property type="entry name" value="PPR_rpt"/>
</dbReference>
<sequence>MINGFGAHGMYSEAINLFEKMRSQNQQPNSVTFVSVLSACSHSGKVEEGWKYFNIMSREYGIVAKEEHFACMVDLLGRAERIGEALSLIDKMPMDPGASTWGALLGACKIYKSVELAEDVAKKLLPLETDKSSVYVSLLNIYAEAGMWDKVKKLRLRFGEKGLHKSAGFSSIEVDEKLYVFTSKTRLASLFTKLESVWISVTKQMRKSGHVHDISFTLNDA</sequence>
<keyword evidence="1" id="KW-0677">Repeat</keyword>
<dbReference type="InterPro" id="IPR046848">
    <property type="entry name" value="E_motif"/>
</dbReference>
<gene>
    <name evidence="3" type="ORF">POM88_030887</name>
</gene>
<dbReference type="PANTHER" id="PTHR47926">
    <property type="entry name" value="PENTATRICOPEPTIDE REPEAT-CONTAINING PROTEIN"/>
    <property type="match status" value="1"/>
</dbReference>
<comment type="caution">
    <text evidence="3">The sequence shown here is derived from an EMBL/GenBank/DDBJ whole genome shotgun (WGS) entry which is preliminary data.</text>
</comment>
<dbReference type="AlphaFoldDB" id="A0AAD8HWC5"/>
<evidence type="ECO:0000313" key="3">
    <source>
        <dbReference type="EMBL" id="KAK1374694.1"/>
    </source>
</evidence>
<dbReference type="NCBIfam" id="TIGR00756">
    <property type="entry name" value="PPR"/>
    <property type="match status" value="2"/>
</dbReference>
<dbReference type="EMBL" id="JAUIZM010000007">
    <property type="protein sequence ID" value="KAK1374694.1"/>
    <property type="molecule type" value="Genomic_DNA"/>
</dbReference>
<evidence type="ECO:0000256" key="2">
    <source>
        <dbReference type="PROSITE-ProRule" id="PRU00708"/>
    </source>
</evidence>
<dbReference type="PANTHER" id="PTHR47926:SF344">
    <property type="entry name" value="OS07G0636900 PROTEIN"/>
    <property type="match status" value="1"/>
</dbReference>
<dbReference type="Gene3D" id="1.25.40.10">
    <property type="entry name" value="Tetratricopeptide repeat domain"/>
    <property type="match status" value="1"/>
</dbReference>
<accession>A0AAD8HWC5</accession>
<feature type="repeat" description="PPR" evidence="2">
    <location>
        <begin position="1"/>
        <end position="28"/>
    </location>
</feature>
<reference evidence="3" key="1">
    <citation type="submission" date="2023-02" db="EMBL/GenBank/DDBJ databases">
        <title>Genome of toxic invasive species Heracleum sosnowskyi carries increased number of genes despite the absence of recent whole-genome duplications.</title>
        <authorList>
            <person name="Schelkunov M."/>
            <person name="Shtratnikova V."/>
            <person name="Makarenko M."/>
            <person name="Klepikova A."/>
            <person name="Omelchenko D."/>
            <person name="Novikova G."/>
            <person name="Obukhova E."/>
            <person name="Bogdanov V."/>
            <person name="Penin A."/>
            <person name="Logacheva M."/>
        </authorList>
    </citation>
    <scope>NUCLEOTIDE SEQUENCE</scope>
    <source>
        <strain evidence="3">Hsosn_3</strain>
        <tissue evidence="3">Leaf</tissue>
    </source>
</reference>
<evidence type="ECO:0000313" key="4">
    <source>
        <dbReference type="Proteomes" id="UP001237642"/>
    </source>
</evidence>
<feature type="repeat" description="PPR" evidence="2">
    <location>
        <begin position="29"/>
        <end position="59"/>
    </location>
</feature>
<dbReference type="FunFam" id="1.25.40.10:FF:000090">
    <property type="entry name" value="Pentatricopeptide repeat-containing protein, chloroplastic"/>
    <property type="match status" value="1"/>
</dbReference>